<dbReference type="InterPro" id="IPR045641">
    <property type="entry name" value="SrpI-like"/>
</dbReference>
<keyword evidence="4" id="KW-1185">Reference proteome</keyword>
<feature type="region of interest" description="Disordered" evidence="1">
    <location>
        <begin position="1"/>
        <end position="32"/>
    </location>
</feature>
<evidence type="ECO:0000259" key="2">
    <source>
        <dbReference type="Pfam" id="PF19307"/>
    </source>
</evidence>
<comment type="caution">
    <text evidence="3">The sequence shown here is derived from an EMBL/GenBank/DDBJ whole genome shotgun (WGS) entry which is preliminary data.</text>
</comment>
<sequence length="314" mass="34484">MTELERPLSLGTPGARTLATTTKTAPHTQESSPRWLLRALPWVELSAGSYRVNRRLTPSPERPDPRPLNRRGEVAIDLASGHRGEPRLPGTFPDYDPSPREYELSVSQAVLRVHTRVADLFSDPMDQTKEQLRLTVEAVREAQERELVGNPRFGLLHSADPKQRLTPRSGRPGPSDLDALLTRRRKTRYMLAHPLAIAAFGRECSATGVYPDSVEVDGSRMTAWRGVPILPCDKIPISRSGTSSILAFRTGEEDQGVVGLHQTGIPDEHLPGLSVRAMGIDERGITTYLVSAYYSVAVLVPDALGVLDGVEVYG</sequence>
<dbReference type="InterPro" id="IPR049817">
    <property type="entry name" value="Encap_f2b"/>
</dbReference>
<dbReference type="Pfam" id="PF19307">
    <property type="entry name" value="SrpI-like"/>
    <property type="match status" value="1"/>
</dbReference>
<dbReference type="NCBIfam" id="NF041163">
    <property type="entry name" value="encap_f2b"/>
    <property type="match status" value="1"/>
</dbReference>
<name>A0ABT4SUJ6_9ACTN</name>
<proteinExistence type="predicted"/>
<organism evidence="3 4">
    <name type="scientific">Nonomuraea ferruginea</name>
    <dbReference type="NCBI Taxonomy" id="46174"/>
    <lineage>
        <taxon>Bacteria</taxon>
        <taxon>Bacillati</taxon>
        <taxon>Actinomycetota</taxon>
        <taxon>Actinomycetes</taxon>
        <taxon>Streptosporangiales</taxon>
        <taxon>Streptosporangiaceae</taxon>
        <taxon>Nonomuraea</taxon>
    </lineage>
</organism>
<evidence type="ECO:0000313" key="4">
    <source>
        <dbReference type="Proteomes" id="UP001212498"/>
    </source>
</evidence>
<evidence type="ECO:0000313" key="3">
    <source>
        <dbReference type="EMBL" id="MDA0640944.1"/>
    </source>
</evidence>
<feature type="domain" description="Type 2A encapsulin shell protein SrpI-like" evidence="2">
    <location>
        <begin position="66"/>
        <end position="312"/>
    </location>
</feature>
<feature type="region of interest" description="Disordered" evidence="1">
    <location>
        <begin position="153"/>
        <end position="177"/>
    </location>
</feature>
<protein>
    <submittedName>
        <fullName evidence="3">Family 2B encapsulin nanocompartment shell protein</fullName>
    </submittedName>
</protein>
<dbReference type="RefSeq" id="WP_148035566.1">
    <property type="nucleotide sequence ID" value="NZ_BAABFD010000004.1"/>
</dbReference>
<reference evidence="3 4" key="1">
    <citation type="submission" date="2022-11" db="EMBL/GenBank/DDBJ databases">
        <title>Nonomuraea corallina sp. nov., a new species of the genus Nonomuraea isolated from sea side sediment in Thai sea.</title>
        <authorList>
            <person name="Ngamcharungchit C."/>
            <person name="Matsumoto A."/>
            <person name="Suriyachadkun C."/>
            <person name="Panbangred W."/>
            <person name="Inahashi Y."/>
            <person name="Intra B."/>
        </authorList>
    </citation>
    <scope>NUCLEOTIDE SEQUENCE [LARGE SCALE GENOMIC DNA]</scope>
    <source>
        <strain evidence="3 4">DSM 43553</strain>
    </source>
</reference>
<dbReference type="EMBL" id="JAPNUD010000018">
    <property type="protein sequence ID" value="MDA0640944.1"/>
    <property type="molecule type" value="Genomic_DNA"/>
</dbReference>
<gene>
    <name evidence="3" type="ORF">OUY24_09970</name>
</gene>
<feature type="compositionally biased region" description="Low complexity" evidence="1">
    <location>
        <begin position="10"/>
        <end position="28"/>
    </location>
</feature>
<evidence type="ECO:0000256" key="1">
    <source>
        <dbReference type="SAM" id="MobiDB-lite"/>
    </source>
</evidence>
<accession>A0ABT4SUJ6</accession>
<dbReference type="Proteomes" id="UP001212498">
    <property type="component" value="Unassembled WGS sequence"/>
</dbReference>